<dbReference type="GO" id="GO:0003677">
    <property type="term" value="F:DNA binding"/>
    <property type="evidence" value="ECO:0007669"/>
    <property type="project" value="InterPro"/>
</dbReference>
<dbReference type="Proteomes" id="UP000774750">
    <property type="component" value="Unassembled WGS sequence"/>
</dbReference>
<reference evidence="2" key="1">
    <citation type="submission" date="2020-08" db="EMBL/GenBank/DDBJ databases">
        <authorList>
            <person name="Cejkova D."/>
            <person name="Kubasova T."/>
            <person name="Jahodarova E."/>
            <person name="Rychlik I."/>
        </authorList>
    </citation>
    <scope>NUCLEOTIDE SEQUENCE</scope>
    <source>
        <strain evidence="2">An559</strain>
    </source>
</reference>
<reference evidence="2" key="2">
    <citation type="journal article" date="2021" name="Sci. Rep.">
        <title>The distribution of antibiotic resistance genes in chicken gut microbiota commensals.</title>
        <authorList>
            <person name="Juricova H."/>
            <person name="Matiasovicova J."/>
            <person name="Kubasova T."/>
            <person name="Cejkova D."/>
            <person name="Rychlik I."/>
        </authorList>
    </citation>
    <scope>NUCLEOTIDE SEQUENCE</scope>
    <source>
        <strain evidence="2">An559</strain>
    </source>
</reference>
<comment type="caution">
    <text evidence="2">The sequence shown here is derived from an EMBL/GenBank/DDBJ whole genome shotgun (WGS) entry which is preliminary data.</text>
</comment>
<accession>A0A938X7X7</accession>
<proteinExistence type="predicted"/>
<dbReference type="Gene3D" id="1.10.260.40">
    <property type="entry name" value="lambda repressor-like DNA-binding domains"/>
    <property type="match status" value="1"/>
</dbReference>
<gene>
    <name evidence="2" type="ORF">H6A12_06385</name>
</gene>
<feature type="domain" description="HTH cro/C1-type" evidence="1">
    <location>
        <begin position="72"/>
        <end position="97"/>
    </location>
</feature>
<name>A0A938X7X7_9FIRM</name>
<dbReference type="InterPro" id="IPR001387">
    <property type="entry name" value="Cro/C1-type_HTH"/>
</dbReference>
<sequence length="250" mass="29149">MKKPDYDNFLYDFSERFYQLRHEPSQMKENGTKKSFKEISDEIKQRTENKVRISHTQLSKYYKMSLDSEDEEREPLTPNVASVIALADYYGVSLEYLLGLSDSKSSDDKFQVGSEAFGLSDTTMQILEQFKNQPHIFNAPPEENNFLKFSGMDFINFIFDNLLPDFQYLCNKYLYALQELETLKKANEGAKIDYSNIKVSLKNMDSIQQEVKRQEDFVKYRAFQISELVGDFLKALGKEVLTKEIETEAD</sequence>
<dbReference type="EMBL" id="JACJKY010000008">
    <property type="protein sequence ID" value="MBM6920775.1"/>
    <property type="molecule type" value="Genomic_DNA"/>
</dbReference>
<dbReference type="AlphaFoldDB" id="A0A938X7X7"/>
<dbReference type="PROSITE" id="PS50943">
    <property type="entry name" value="HTH_CROC1"/>
    <property type="match status" value="1"/>
</dbReference>
<protein>
    <recommendedName>
        <fullName evidence="1">HTH cro/C1-type domain-containing protein</fullName>
    </recommendedName>
</protein>
<dbReference type="RefSeq" id="WP_204446027.1">
    <property type="nucleotide sequence ID" value="NZ_JACJKY010000008.1"/>
</dbReference>
<evidence type="ECO:0000259" key="1">
    <source>
        <dbReference type="PROSITE" id="PS50943"/>
    </source>
</evidence>
<keyword evidence="3" id="KW-1185">Reference proteome</keyword>
<organism evidence="2 3">
    <name type="scientific">Merdimmobilis hominis</name>
    <dbReference type="NCBI Taxonomy" id="2897707"/>
    <lineage>
        <taxon>Bacteria</taxon>
        <taxon>Bacillati</taxon>
        <taxon>Bacillota</taxon>
        <taxon>Clostridia</taxon>
        <taxon>Eubacteriales</taxon>
        <taxon>Oscillospiraceae</taxon>
        <taxon>Merdimmobilis</taxon>
    </lineage>
</organism>
<dbReference type="InterPro" id="IPR010982">
    <property type="entry name" value="Lambda_DNA-bd_dom_sf"/>
</dbReference>
<evidence type="ECO:0000313" key="2">
    <source>
        <dbReference type="EMBL" id="MBM6920775.1"/>
    </source>
</evidence>
<evidence type="ECO:0000313" key="3">
    <source>
        <dbReference type="Proteomes" id="UP000774750"/>
    </source>
</evidence>